<evidence type="ECO:0000259" key="6">
    <source>
        <dbReference type="Pfam" id="PF10566"/>
    </source>
</evidence>
<keyword evidence="3 9" id="KW-0378">Hydrolase</keyword>
<evidence type="ECO:0000259" key="7">
    <source>
        <dbReference type="Pfam" id="PF14508"/>
    </source>
</evidence>
<dbReference type="Gene3D" id="2.60.40.1180">
    <property type="entry name" value="Golgi alpha-mannosidase II"/>
    <property type="match status" value="1"/>
</dbReference>
<gene>
    <name evidence="9" type="ORF">ACFSJE_15795</name>
</gene>
<dbReference type="EC" id="3.2.1.-" evidence="9"/>
<feature type="domain" description="Glycosyl-hydrolase 97 C-terminal oligomerisation" evidence="8">
    <location>
        <begin position="573"/>
        <end position="668"/>
    </location>
</feature>
<evidence type="ECO:0000313" key="10">
    <source>
        <dbReference type="Proteomes" id="UP001597342"/>
    </source>
</evidence>
<protein>
    <submittedName>
        <fullName evidence="9">Glycoside hydrolase family 97 protein</fullName>
        <ecNumber evidence="9">3.2.1.-</ecNumber>
    </submittedName>
</protein>
<sequence length="672" mass="76749">MPQPSQKKNNSESLSVHCLWIALLLSLSMTVNAQKKVGLSSPDGKLHFSLKVTKDAPQYSISFNGSTLIDTSNLGFQFQKEGYFSARLKMGKPTYNTVDETYELLVGKNKTVRNHYREVRIPLHAHNGSKQTLILAVRAFNDGIAFRYEFPEQEKWSSYELLDELTSFEIKGNPTVRTLFWNNYVNSHEGFYHTLPYNSIQEDTLMDMPILLEFPKTFMAITEANLRNYAGMYLIKKNGHFTCQLSPLPGQSKVKVRADLPHQTPWRVMMISDRIGALLESNILTNLNESSKIKDVSWIKPGKTSFHWWNGDIVPDTTFAPGVNFETNKYYIDFCADNNIDYHAVIGYGGFAWYTSDAPGYGAVGSQTDVTRPVPSLDMERVCNYAKEKGVGIHVWVHWKAIYPHLERAFSKFEEWGIKGMMVDFMDRDDQEMVLIQEEILQKAAEHKLYIQFHGSFKPTGLHRTYPNEFTREGAKNYEYNKWEAEPITADHDLDIVFTRLLAGTTDYHLGGFRAVPQSEFKTQYTRPLVVVTRGHMLAMYVVMESYLASVCDYPDAYLGQPGFDFLGKVPTTWDETKILDAKVDAYVTTARRKGDRWFVGSLNNGTARTINIHFGFLEKGTYRAEIYTDGKQANVNPNQLNREMKQITLEDTLEIQLAPSGGMVMQLTKMN</sequence>
<comment type="caution">
    <text evidence="9">The sequence shown here is derived from an EMBL/GenBank/DDBJ whole genome shotgun (WGS) entry which is preliminary data.</text>
</comment>
<dbReference type="PANTHER" id="PTHR35803:SF2">
    <property type="entry name" value="RETAINING ALPHA-GALACTOSIDASE"/>
    <property type="match status" value="1"/>
</dbReference>
<dbReference type="InterPro" id="IPR029483">
    <property type="entry name" value="GH97_C"/>
</dbReference>
<dbReference type="EMBL" id="JBHUHU010000005">
    <property type="protein sequence ID" value="MFD2101252.1"/>
    <property type="molecule type" value="Genomic_DNA"/>
</dbReference>
<dbReference type="InterPro" id="IPR013785">
    <property type="entry name" value="Aldolase_TIM"/>
</dbReference>
<dbReference type="RefSeq" id="WP_379831836.1">
    <property type="nucleotide sequence ID" value="NZ_JBHUHU010000005.1"/>
</dbReference>
<keyword evidence="5 9" id="KW-0326">Glycosidase</keyword>
<organism evidence="9 10">
    <name type="scientific">Flagellimonas iocasae</name>
    <dbReference type="NCBI Taxonomy" id="2055905"/>
    <lineage>
        <taxon>Bacteria</taxon>
        <taxon>Pseudomonadati</taxon>
        <taxon>Bacteroidota</taxon>
        <taxon>Flavobacteriia</taxon>
        <taxon>Flavobacteriales</taxon>
        <taxon>Flavobacteriaceae</taxon>
        <taxon>Flagellimonas</taxon>
    </lineage>
</organism>
<dbReference type="SUPFAM" id="SSF51445">
    <property type="entry name" value="(Trans)glycosidases"/>
    <property type="match status" value="1"/>
</dbReference>
<feature type="domain" description="Glycosyl-hydrolase 97 catalytic" evidence="6">
    <location>
        <begin position="308"/>
        <end position="475"/>
    </location>
</feature>
<dbReference type="InterPro" id="IPR029486">
    <property type="entry name" value="GH97_N"/>
</dbReference>
<dbReference type="Gene3D" id="3.20.20.70">
    <property type="entry name" value="Aldolase class I"/>
    <property type="match status" value="1"/>
</dbReference>
<evidence type="ECO:0000256" key="5">
    <source>
        <dbReference type="ARBA" id="ARBA00023295"/>
    </source>
</evidence>
<dbReference type="InterPro" id="IPR052720">
    <property type="entry name" value="Glycosyl_hydrolase_97"/>
</dbReference>
<comment type="subunit">
    <text evidence="2">Monomer.</text>
</comment>
<dbReference type="Pfam" id="PF14509">
    <property type="entry name" value="GH97_C"/>
    <property type="match status" value="1"/>
</dbReference>
<accession>A0ABW4Y1W7</accession>
<dbReference type="InterPro" id="IPR017853">
    <property type="entry name" value="GH"/>
</dbReference>
<keyword evidence="4" id="KW-0106">Calcium</keyword>
<dbReference type="Pfam" id="PF14508">
    <property type="entry name" value="GH97_N"/>
    <property type="match status" value="1"/>
</dbReference>
<dbReference type="InterPro" id="IPR019563">
    <property type="entry name" value="GH97_catalytic"/>
</dbReference>
<proteinExistence type="predicted"/>
<dbReference type="InterPro" id="IPR014718">
    <property type="entry name" value="GH-type_carb-bd"/>
</dbReference>
<dbReference type="GO" id="GO:0016798">
    <property type="term" value="F:hydrolase activity, acting on glycosyl bonds"/>
    <property type="evidence" value="ECO:0007669"/>
    <property type="project" value="UniProtKB-KW"/>
</dbReference>
<dbReference type="InterPro" id="IPR013780">
    <property type="entry name" value="Glyco_hydro_b"/>
</dbReference>
<evidence type="ECO:0000256" key="4">
    <source>
        <dbReference type="ARBA" id="ARBA00022837"/>
    </source>
</evidence>
<evidence type="ECO:0000256" key="1">
    <source>
        <dbReference type="ARBA" id="ARBA00001913"/>
    </source>
</evidence>
<evidence type="ECO:0000259" key="8">
    <source>
        <dbReference type="Pfam" id="PF14509"/>
    </source>
</evidence>
<dbReference type="PANTHER" id="PTHR35803">
    <property type="entry name" value="GLUCAN 1,4-ALPHA-GLUCOSIDASE SUSB-RELATED"/>
    <property type="match status" value="1"/>
</dbReference>
<dbReference type="Pfam" id="PF10566">
    <property type="entry name" value="Glyco_hydro_97"/>
    <property type="match status" value="1"/>
</dbReference>
<reference evidence="10" key="1">
    <citation type="journal article" date="2019" name="Int. J. Syst. Evol. Microbiol.">
        <title>The Global Catalogue of Microorganisms (GCM) 10K type strain sequencing project: providing services to taxonomists for standard genome sequencing and annotation.</title>
        <authorList>
            <consortium name="The Broad Institute Genomics Platform"/>
            <consortium name="The Broad Institute Genome Sequencing Center for Infectious Disease"/>
            <person name="Wu L."/>
            <person name="Ma J."/>
        </authorList>
    </citation>
    <scope>NUCLEOTIDE SEQUENCE [LARGE SCALE GENOMIC DNA]</scope>
    <source>
        <strain evidence="10">JCM 3389</strain>
    </source>
</reference>
<feature type="domain" description="Glycosyl-hydrolase 97 N-terminal" evidence="7">
    <location>
        <begin position="39"/>
        <end position="289"/>
    </location>
</feature>
<dbReference type="Proteomes" id="UP001597342">
    <property type="component" value="Unassembled WGS sequence"/>
</dbReference>
<comment type="cofactor">
    <cofactor evidence="1">
        <name>Ca(2+)</name>
        <dbReference type="ChEBI" id="CHEBI:29108"/>
    </cofactor>
</comment>
<evidence type="ECO:0000313" key="9">
    <source>
        <dbReference type="EMBL" id="MFD2101252.1"/>
    </source>
</evidence>
<evidence type="ECO:0000256" key="3">
    <source>
        <dbReference type="ARBA" id="ARBA00022801"/>
    </source>
</evidence>
<keyword evidence="10" id="KW-1185">Reference proteome</keyword>
<dbReference type="Gene3D" id="2.70.98.10">
    <property type="match status" value="1"/>
</dbReference>
<name>A0ABW4Y1W7_9FLAO</name>
<evidence type="ECO:0000256" key="2">
    <source>
        <dbReference type="ARBA" id="ARBA00011245"/>
    </source>
</evidence>